<dbReference type="InterPro" id="IPR018490">
    <property type="entry name" value="cNMP-bd_dom_sf"/>
</dbReference>
<dbReference type="Proteomes" id="UP000290608">
    <property type="component" value="Unassembled WGS sequence"/>
</dbReference>
<evidence type="ECO:0000259" key="1">
    <source>
        <dbReference type="PROSITE" id="PS50042"/>
    </source>
</evidence>
<accession>A0A4Q0PFR5</accession>
<dbReference type="GO" id="GO:0005829">
    <property type="term" value="C:cytosol"/>
    <property type="evidence" value="ECO:0007669"/>
    <property type="project" value="TreeGrafter"/>
</dbReference>
<protein>
    <submittedName>
        <fullName evidence="2">CRP-like cAMP-binding protein</fullName>
    </submittedName>
</protein>
<dbReference type="InterPro" id="IPR014710">
    <property type="entry name" value="RmlC-like_jellyroll"/>
</dbReference>
<dbReference type="STRING" id="1122159.SAMN02745246_03615"/>
<organism evidence="2 3">
    <name type="scientific">Leeuwenhoekiella marinoflava</name>
    <dbReference type="NCBI Taxonomy" id="988"/>
    <lineage>
        <taxon>Bacteria</taxon>
        <taxon>Pseudomonadati</taxon>
        <taxon>Bacteroidota</taxon>
        <taxon>Flavobacteriia</taxon>
        <taxon>Flavobacteriales</taxon>
        <taxon>Flavobacteriaceae</taxon>
        <taxon>Leeuwenhoekiella</taxon>
    </lineage>
</organism>
<reference evidence="2 3" key="1">
    <citation type="submission" date="2018-07" db="EMBL/GenBank/DDBJ databases">
        <title>Leeuwenhoekiella genomics.</title>
        <authorList>
            <person name="Tahon G."/>
            <person name="Willems A."/>
        </authorList>
    </citation>
    <scope>NUCLEOTIDE SEQUENCE [LARGE SCALE GENOMIC DNA]</scope>
    <source>
        <strain evidence="2 3">LMG 1345</strain>
    </source>
</reference>
<dbReference type="PANTHER" id="PTHR24567">
    <property type="entry name" value="CRP FAMILY TRANSCRIPTIONAL REGULATORY PROTEIN"/>
    <property type="match status" value="1"/>
</dbReference>
<dbReference type="RefSeq" id="WP_073100589.1">
    <property type="nucleotide sequence ID" value="NZ_QOVL01000022.1"/>
</dbReference>
<dbReference type="PROSITE" id="PS50042">
    <property type="entry name" value="CNMP_BINDING_3"/>
    <property type="match status" value="1"/>
</dbReference>
<dbReference type="InterPro" id="IPR050397">
    <property type="entry name" value="Env_Response_Regulators"/>
</dbReference>
<dbReference type="InterPro" id="IPR000595">
    <property type="entry name" value="cNMP-bd_dom"/>
</dbReference>
<dbReference type="Gene3D" id="2.60.120.10">
    <property type="entry name" value="Jelly Rolls"/>
    <property type="match status" value="1"/>
</dbReference>
<evidence type="ECO:0000313" key="3">
    <source>
        <dbReference type="Proteomes" id="UP000290608"/>
    </source>
</evidence>
<feature type="domain" description="Cyclic nucleotide-binding" evidence="1">
    <location>
        <begin position="30"/>
        <end position="129"/>
    </location>
</feature>
<dbReference type="Pfam" id="PF00027">
    <property type="entry name" value="cNMP_binding"/>
    <property type="match status" value="1"/>
</dbReference>
<dbReference type="GO" id="GO:0003700">
    <property type="term" value="F:DNA-binding transcription factor activity"/>
    <property type="evidence" value="ECO:0007669"/>
    <property type="project" value="TreeGrafter"/>
</dbReference>
<proteinExistence type="predicted"/>
<dbReference type="SUPFAM" id="SSF51206">
    <property type="entry name" value="cAMP-binding domain-like"/>
    <property type="match status" value="1"/>
</dbReference>
<evidence type="ECO:0000313" key="2">
    <source>
        <dbReference type="EMBL" id="RXG25438.1"/>
    </source>
</evidence>
<dbReference type="CDD" id="cd00038">
    <property type="entry name" value="CAP_ED"/>
    <property type="match status" value="1"/>
</dbReference>
<dbReference type="EMBL" id="QOVL01000022">
    <property type="protein sequence ID" value="RXG25438.1"/>
    <property type="molecule type" value="Genomic_DNA"/>
</dbReference>
<dbReference type="AlphaFoldDB" id="A0A4Q0PFR5"/>
<dbReference type="PANTHER" id="PTHR24567:SF26">
    <property type="entry name" value="REGULATORY PROTEIN YEIL"/>
    <property type="match status" value="1"/>
</dbReference>
<comment type="caution">
    <text evidence="2">The sequence shown here is derived from an EMBL/GenBank/DDBJ whole genome shotgun (WGS) entry which is preliminary data.</text>
</comment>
<sequence>MFRENLNFLNVVQELYAKDKAEAGIALAAFEPDDFLMTQASLARHVYIIQSGVCKVTLEEENGKAYILDFLSTGELLGELEVIRDEPRLCSVQALGEVVAYKMTKAYFMQQLQKDLKLNSMLLEAFAERITNTSKKASFQKLYAVEDMLKKVMALQESTAVNISKADLSAYLGISVRSLNRSLKRLQEEEGS</sequence>
<name>A0A4Q0PFR5_9FLAO</name>
<gene>
    <name evidence="2" type="ORF">DSL99_3471</name>
</gene>